<evidence type="ECO:0000256" key="2">
    <source>
        <dbReference type="ARBA" id="ARBA00021980"/>
    </source>
</evidence>
<dbReference type="EMBL" id="DVFI01000010">
    <property type="protein sequence ID" value="HIQ62087.1"/>
    <property type="molecule type" value="Genomic_DNA"/>
</dbReference>
<keyword evidence="3 7" id="KW-0328">Glycosyltransferase</keyword>
<keyword evidence="4 7" id="KW-0808">Transferase</keyword>
<dbReference type="GO" id="GO:0004731">
    <property type="term" value="F:purine-nucleoside phosphorylase activity"/>
    <property type="evidence" value="ECO:0007669"/>
    <property type="project" value="InterPro"/>
</dbReference>
<dbReference type="InterPro" id="IPR004402">
    <property type="entry name" value="DeoD-type"/>
</dbReference>
<feature type="domain" description="Nucleoside phosphorylase" evidence="6">
    <location>
        <begin position="20"/>
        <end position="229"/>
    </location>
</feature>
<name>A0A9D0YTZ9_9FIRM</name>
<evidence type="ECO:0000256" key="5">
    <source>
        <dbReference type="ARBA" id="ARBA00048447"/>
    </source>
</evidence>
<dbReference type="PANTHER" id="PTHR43691:SF11">
    <property type="entry name" value="FI09636P-RELATED"/>
    <property type="match status" value="1"/>
</dbReference>
<accession>A0A9D0YTZ9</accession>
<dbReference type="GO" id="GO:0005829">
    <property type="term" value="C:cytosol"/>
    <property type="evidence" value="ECO:0007669"/>
    <property type="project" value="TreeGrafter"/>
</dbReference>
<dbReference type="InterPro" id="IPR035994">
    <property type="entry name" value="Nucleoside_phosphorylase_sf"/>
</dbReference>
<comment type="catalytic activity">
    <reaction evidence="5">
        <text>uridine + phosphate = alpha-D-ribose 1-phosphate + uracil</text>
        <dbReference type="Rhea" id="RHEA:24388"/>
        <dbReference type="ChEBI" id="CHEBI:16704"/>
        <dbReference type="ChEBI" id="CHEBI:17568"/>
        <dbReference type="ChEBI" id="CHEBI:43474"/>
        <dbReference type="ChEBI" id="CHEBI:57720"/>
        <dbReference type="EC" id="2.4.2.3"/>
    </reaction>
</comment>
<organism evidence="7 8">
    <name type="scientific">Candidatus Avichristensenella intestinipullorum</name>
    <dbReference type="NCBI Taxonomy" id="2840693"/>
    <lineage>
        <taxon>Bacteria</taxon>
        <taxon>Bacillati</taxon>
        <taxon>Bacillota</taxon>
        <taxon>Clostridia</taxon>
        <taxon>Candidatus Avichristensenella</taxon>
    </lineage>
</organism>
<dbReference type="Gene3D" id="3.40.50.1580">
    <property type="entry name" value="Nucleoside phosphorylase domain"/>
    <property type="match status" value="1"/>
</dbReference>
<dbReference type="InterPro" id="IPR000845">
    <property type="entry name" value="Nucleoside_phosphorylase_d"/>
</dbReference>
<dbReference type="CDD" id="cd09006">
    <property type="entry name" value="PNP_EcPNPI-like"/>
    <property type="match status" value="1"/>
</dbReference>
<evidence type="ECO:0000313" key="8">
    <source>
        <dbReference type="Proteomes" id="UP000886819"/>
    </source>
</evidence>
<reference evidence="7" key="2">
    <citation type="journal article" date="2021" name="PeerJ">
        <title>Extensive microbial diversity within the chicken gut microbiome revealed by metagenomics and culture.</title>
        <authorList>
            <person name="Gilroy R."/>
            <person name="Ravi A."/>
            <person name="Getino M."/>
            <person name="Pursley I."/>
            <person name="Horton D.L."/>
            <person name="Alikhan N.F."/>
            <person name="Baker D."/>
            <person name="Gharbi K."/>
            <person name="Hall N."/>
            <person name="Watson M."/>
            <person name="Adriaenssens E.M."/>
            <person name="Foster-Nyarko E."/>
            <person name="Jarju S."/>
            <person name="Secka A."/>
            <person name="Antonio M."/>
            <person name="Oren A."/>
            <person name="Chaudhuri R.R."/>
            <person name="La Ragione R."/>
            <person name="Hildebrand F."/>
            <person name="Pallen M.J."/>
        </authorList>
    </citation>
    <scope>NUCLEOTIDE SEQUENCE</scope>
    <source>
        <strain evidence="7">ChiHile30-977</strain>
    </source>
</reference>
<dbReference type="SUPFAM" id="SSF53167">
    <property type="entry name" value="Purine and uridine phosphorylases"/>
    <property type="match status" value="1"/>
</dbReference>
<dbReference type="GO" id="GO:0006218">
    <property type="term" value="P:uridine catabolic process"/>
    <property type="evidence" value="ECO:0007669"/>
    <property type="project" value="TreeGrafter"/>
</dbReference>
<evidence type="ECO:0000259" key="6">
    <source>
        <dbReference type="Pfam" id="PF01048"/>
    </source>
</evidence>
<proteinExistence type="predicted"/>
<dbReference type="GO" id="GO:0004850">
    <property type="term" value="F:uridine phosphorylase activity"/>
    <property type="evidence" value="ECO:0007669"/>
    <property type="project" value="UniProtKB-EC"/>
</dbReference>
<dbReference type="NCBIfam" id="NF004489">
    <property type="entry name" value="PRK05819.1"/>
    <property type="match status" value="1"/>
</dbReference>
<evidence type="ECO:0000256" key="3">
    <source>
        <dbReference type="ARBA" id="ARBA00022676"/>
    </source>
</evidence>
<protein>
    <recommendedName>
        <fullName evidence="2">Uridine phosphorylase</fullName>
        <ecNumber evidence="1">2.4.2.3</ecNumber>
    </recommendedName>
</protein>
<dbReference type="Proteomes" id="UP000886819">
    <property type="component" value="Unassembled WGS sequence"/>
</dbReference>
<dbReference type="Pfam" id="PF01048">
    <property type="entry name" value="PNP_UDP_1"/>
    <property type="match status" value="1"/>
</dbReference>
<evidence type="ECO:0000256" key="1">
    <source>
        <dbReference type="ARBA" id="ARBA00011888"/>
    </source>
</evidence>
<gene>
    <name evidence="7" type="primary">deoD</name>
    <name evidence="7" type="ORF">IAA66_00695</name>
</gene>
<reference evidence="7" key="1">
    <citation type="submission" date="2020-10" db="EMBL/GenBank/DDBJ databases">
        <authorList>
            <person name="Gilroy R."/>
        </authorList>
    </citation>
    <scope>NUCLEOTIDE SEQUENCE</scope>
    <source>
        <strain evidence="7">ChiHile30-977</strain>
    </source>
</reference>
<dbReference type="PANTHER" id="PTHR43691">
    <property type="entry name" value="URIDINE PHOSPHORYLASE"/>
    <property type="match status" value="1"/>
</dbReference>
<dbReference type="EC" id="2.4.2.3" evidence="1"/>
<dbReference type="NCBIfam" id="TIGR00107">
    <property type="entry name" value="deoD"/>
    <property type="match status" value="1"/>
</dbReference>
<dbReference type="AlphaFoldDB" id="A0A9D0YTZ9"/>
<evidence type="ECO:0000256" key="4">
    <source>
        <dbReference type="ARBA" id="ARBA00022679"/>
    </source>
</evidence>
<comment type="caution">
    <text evidence="7">The sequence shown here is derived from an EMBL/GenBank/DDBJ whole genome shotgun (WGS) entry which is preliminary data.</text>
</comment>
<evidence type="ECO:0000313" key="7">
    <source>
        <dbReference type="EMBL" id="HIQ62087.1"/>
    </source>
</evidence>
<sequence>MSHVPTPHIGAMPGDFAPTVLMPGDPLRSRFIAQRLLTDARLVNDVRGVQGYTGLYQGKRVSVMASGMGMPSMAIYAHELFCFYGVEAIVRVGTAGAVSRDVGMRDIIAGQSCFTDSSFGFQYGFPGHLAPTASFSLLCRAAEAAKALGLRLQIGPLYCSDVFYHEAQRSMEALAGLGVLATEMESAALYLEAMRAGKQALCLCTVVDNPYTGEQATAAEREQSLTDMLTLALEIA</sequence>